<dbReference type="PANTHER" id="PTHR34853">
    <property type="match status" value="1"/>
</dbReference>
<dbReference type="Gene3D" id="1.10.260.130">
    <property type="match status" value="1"/>
</dbReference>
<dbReference type="EMBL" id="VCQT01000027">
    <property type="protein sequence ID" value="TMW12998.1"/>
    <property type="molecule type" value="Genomic_DNA"/>
</dbReference>
<dbReference type="Pfam" id="PF03583">
    <property type="entry name" value="LIP"/>
    <property type="match status" value="1"/>
</dbReference>
<dbReference type="PANTHER" id="PTHR34853:SF1">
    <property type="entry name" value="LIPASE 5"/>
    <property type="match status" value="1"/>
</dbReference>
<keyword evidence="2" id="KW-0378">Hydrolase</keyword>
<dbReference type="Gene3D" id="3.40.50.1820">
    <property type="entry name" value="alpha/beta hydrolase"/>
    <property type="match status" value="1"/>
</dbReference>
<evidence type="ECO:0000313" key="2">
    <source>
        <dbReference type="EMBL" id="TMW12998.1"/>
    </source>
</evidence>
<evidence type="ECO:0000256" key="1">
    <source>
        <dbReference type="SAM" id="SignalP"/>
    </source>
</evidence>
<feature type="chain" id="PRO_5047075357" evidence="1">
    <location>
        <begin position="28"/>
        <end position="600"/>
    </location>
</feature>
<dbReference type="GO" id="GO:0016787">
    <property type="term" value="F:hydrolase activity"/>
    <property type="evidence" value="ECO:0007669"/>
    <property type="project" value="UniProtKB-KW"/>
</dbReference>
<proteinExistence type="predicted"/>
<feature type="signal peptide" evidence="1">
    <location>
        <begin position="1"/>
        <end position="27"/>
    </location>
</feature>
<sequence length="600" mass="63712">MRMTKKMASPLLGLVVSLGVTPLTVQAAMVGPNDMSFYDPPQMTSGAPGDLTWYRQTTVDLGANAVAHQAWNLVYRSTDAKGDSNRVTGTVLVPQAPWQGSGQRPVISYAVGTHGLAQRCAPSLQMANGTDYENANIAAALRAGYTVLVSDNPGYTTGDSPTYMSGAAQGHAVLDIVRAARQLPGSGVTSNTRVAVWGYSQGGQTSARAGELQPDYAPDVDLVAVASGGTPANFFDTAEYLNASTGSSFLLQAVIGLAEQYPQGIPLDTLASPYGKAEIDKVKADQCVFDTLFDYMNKDIAEYTVGNQSLQQLISIPSVNDTLEEQALGGEKMPVPIYQYHGTADEFIPLDQHLALKKKYCRKFSNVTFGVYPSEHIVTQFQAAPTVLEWLDDRMAGEFTLGTCLTLKPRPTANANPGGGDFVVTLDQWPLDANIHLATLDQDVELPEESTFTADTNMTAGTLDGDLAVPDFSTKLNIVLPLDVKLSVEPSSSTSGSASLDNQGQLHVDGQAFANITVKSAGAGVLQIPFGCKTENPVAFPVKFDGPISDLGAGNLTFTGTTTFPPMKDCGLFNSLFTTLMSGPGQEYSFNVSPPAPTTW</sequence>
<protein>
    <submittedName>
        <fullName evidence="2">Alpha/beta fold hydrolase</fullName>
    </submittedName>
</protein>
<dbReference type="SUPFAM" id="SSF53474">
    <property type="entry name" value="alpha/beta-Hydrolases"/>
    <property type="match status" value="1"/>
</dbReference>
<dbReference type="Proteomes" id="UP000739180">
    <property type="component" value="Unassembled WGS sequence"/>
</dbReference>
<keyword evidence="1" id="KW-0732">Signal</keyword>
<dbReference type="RefSeq" id="WP_138772101.1">
    <property type="nucleotide sequence ID" value="NZ_JBHSSX010000130.1"/>
</dbReference>
<comment type="caution">
    <text evidence="2">The sequence shown here is derived from an EMBL/GenBank/DDBJ whole genome shotgun (WGS) entry which is preliminary data.</text>
</comment>
<gene>
    <name evidence="2" type="ORF">FGS76_07995</name>
</gene>
<dbReference type="InterPro" id="IPR005152">
    <property type="entry name" value="Lipase_secreted"/>
</dbReference>
<reference evidence="2 3" key="1">
    <citation type="submission" date="2019-05" db="EMBL/GenBank/DDBJ databases">
        <title>Genome of Alcanivorax gelatiniphagus, an oil degrading marine bacteria.</title>
        <authorList>
            <person name="Kwon K.K."/>
        </authorList>
    </citation>
    <scope>NUCLEOTIDE SEQUENCE [LARGE SCALE GENOMIC DNA]</scope>
    <source>
        <strain evidence="2 3">MEBiC 08158</strain>
    </source>
</reference>
<organism evidence="2 3">
    <name type="scientific">Alloalcanivorax gelatiniphagus</name>
    <dbReference type="NCBI Taxonomy" id="1194167"/>
    <lineage>
        <taxon>Bacteria</taxon>
        <taxon>Pseudomonadati</taxon>
        <taxon>Pseudomonadota</taxon>
        <taxon>Gammaproteobacteria</taxon>
        <taxon>Oceanospirillales</taxon>
        <taxon>Alcanivoracaceae</taxon>
        <taxon>Alloalcanivorax</taxon>
    </lineage>
</organism>
<dbReference type="InterPro" id="IPR029058">
    <property type="entry name" value="AB_hydrolase_fold"/>
</dbReference>
<evidence type="ECO:0000313" key="3">
    <source>
        <dbReference type="Proteomes" id="UP000739180"/>
    </source>
</evidence>
<name>A0ABY2XNE0_9GAMM</name>
<keyword evidence="3" id="KW-1185">Reference proteome</keyword>
<accession>A0ABY2XNE0</accession>